<accession>A0A6I8MEK6</accession>
<dbReference type="InterPro" id="IPR029000">
    <property type="entry name" value="Cyclophilin-like_dom_sf"/>
</dbReference>
<reference evidence="6 7" key="1">
    <citation type="submission" date="2019-10" db="EMBL/GenBank/DDBJ databases">
        <authorList>
            <person name="Blom J."/>
        </authorList>
    </citation>
    <scope>NUCLEOTIDE SEQUENCE [LARGE SCALE GENOMIC DNA]</scope>
    <source>
        <strain evidence="6 7">ES3154-GLU</strain>
    </source>
</reference>
<comment type="catalytic activity">
    <reaction evidence="3">
        <text>[protein]-peptidylproline (omega=180) = [protein]-peptidylproline (omega=0)</text>
        <dbReference type="Rhea" id="RHEA:16237"/>
        <dbReference type="Rhea" id="RHEA-COMP:10747"/>
        <dbReference type="Rhea" id="RHEA-COMP:10748"/>
        <dbReference type="ChEBI" id="CHEBI:83833"/>
        <dbReference type="ChEBI" id="CHEBI:83834"/>
        <dbReference type="EC" id="5.2.1.8"/>
    </reaction>
</comment>
<comment type="similarity">
    <text evidence="3">Belongs to the cyclophilin-type PPIase family.</text>
</comment>
<protein>
    <recommendedName>
        <fullName evidence="3">Peptidyl-prolyl cis-trans isomerase</fullName>
        <shortName evidence="3">PPIase</shortName>
        <ecNumber evidence="3">5.2.1.8</ecNumber>
    </recommendedName>
</protein>
<dbReference type="InterPro" id="IPR002130">
    <property type="entry name" value="Cyclophilin-type_PPIase_dom"/>
</dbReference>
<gene>
    <name evidence="6" type="ORF">OMES3154_00933</name>
</gene>
<evidence type="ECO:0000313" key="7">
    <source>
        <dbReference type="Proteomes" id="UP000419017"/>
    </source>
</evidence>
<organism evidence="6 7">
    <name type="scientific">Oceanivirga miroungae</name>
    <dbReference type="NCBI Taxonomy" id="1130046"/>
    <lineage>
        <taxon>Bacteria</taxon>
        <taxon>Fusobacteriati</taxon>
        <taxon>Fusobacteriota</taxon>
        <taxon>Fusobacteriia</taxon>
        <taxon>Fusobacteriales</taxon>
        <taxon>Leptotrichiaceae</taxon>
        <taxon>Oceanivirga</taxon>
    </lineage>
</organism>
<evidence type="ECO:0000256" key="2">
    <source>
        <dbReference type="ARBA" id="ARBA00023235"/>
    </source>
</evidence>
<evidence type="ECO:0000256" key="1">
    <source>
        <dbReference type="ARBA" id="ARBA00023110"/>
    </source>
</evidence>
<dbReference type="Pfam" id="PF00160">
    <property type="entry name" value="Pro_isomerase"/>
    <property type="match status" value="1"/>
</dbReference>
<dbReference type="AlphaFoldDB" id="A0A6I8MEK6"/>
<dbReference type="PROSITE" id="PS50072">
    <property type="entry name" value="CSA_PPIASE_2"/>
    <property type="match status" value="1"/>
</dbReference>
<evidence type="ECO:0000256" key="4">
    <source>
        <dbReference type="SAM" id="Coils"/>
    </source>
</evidence>
<dbReference type="Gene3D" id="2.40.100.10">
    <property type="entry name" value="Cyclophilin-like"/>
    <property type="match status" value="1"/>
</dbReference>
<dbReference type="RefSeq" id="WP_156683626.1">
    <property type="nucleotide sequence ID" value="NZ_CABWIB010000001.1"/>
</dbReference>
<dbReference type="EMBL" id="CABWIB010000001">
    <property type="protein sequence ID" value="VWL85648.1"/>
    <property type="molecule type" value="Genomic_DNA"/>
</dbReference>
<comment type="function">
    <text evidence="3">PPIases accelerate the folding of proteins. It catalyzes the cis-trans isomerization of proline imidic peptide bonds in oligopeptides.</text>
</comment>
<keyword evidence="2 3" id="KW-0413">Isomerase</keyword>
<dbReference type="PROSITE" id="PS51257">
    <property type="entry name" value="PROKAR_LIPOPROTEIN"/>
    <property type="match status" value="1"/>
</dbReference>
<dbReference type="PRINTS" id="PR00153">
    <property type="entry name" value="CSAPPISMRASE"/>
</dbReference>
<feature type="coiled-coil region" evidence="4">
    <location>
        <begin position="180"/>
        <end position="212"/>
    </location>
</feature>
<dbReference type="CDD" id="cd00317">
    <property type="entry name" value="cyclophilin"/>
    <property type="match status" value="1"/>
</dbReference>
<evidence type="ECO:0000313" key="6">
    <source>
        <dbReference type="EMBL" id="VWL85648.1"/>
    </source>
</evidence>
<dbReference type="GO" id="GO:0003755">
    <property type="term" value="F:peptidyl-prolyl cis-trans isomerase activity"/>
    <property type="evidence" value="ECO:0007669"/>
    <property type="project" value="UniProtKB-UniRule"/>
</dbReference>
<proteinExistence type="inferred from homology"/>
<feature type="domain" description="PPIase cyclophilin-type" evidence="5">
    <location>
        <begin position="41"/>
        <end position="169"/>
    </location>
</feature>
<dbReference type="EC" id="5.2.1.8" evidence="3"/>
<name>A0A6I8MEK6_9FUSO</name>
<dbReference type="PANTHER" id="PTHR45625">
    <property type="entry name" value="PEPTIDYL-PROLYL CIS-TRANS ISOMERASE-RELATED"/>
    <property type="match status" value="1"/>
</dbReference>
<keyword evidence="4" id="KW-0175">Coiled coil</keyword>
<evidence type="ECO:0000259" key="5">
    <source>
        <dbReference type="PROSITE" id="PS50072"/>
    </source>
</evidence>
<keyword evidence="7" id="KW-1185">Reference proteome</keyword>
<evidence type="ECO:0000256" key="3">
    <source>
        <dbReference type="RuleBase" id="RU363019"/>
    </source>
</evidence>
<keyword evidence="1 3" id="KW-0697">Rotamase</keyword>
<dbReference type="Proteomes" id="UP000419017">
    <property type="component" value="Unassembled WGS sequence"/>
</dbReference>
<sequence length="212" mass="23658">MKKFLMTVMLGISLLACSSLTDREKMYENYNLSATIVTNKGDINLFLYPTSAPLAVANFIYLAESNFYDNLVFHRVDAAVIQSGDPNANGTGGAGYVVPDEFDGFLKFNYSGMVGMANAGKNTSSSQFFITKEALPSLNDNYTAFATLKSSDDLILAKSIEVGDIIEDVIINGESKEEYLDRFKSHIEKWDAERKENEKKIKELEKKLLEKK</sequence>
<dbReference type="SUPFAM" id="SSF50891">
    <property type="entry name" value="Cyclophilin-like"/>
    <property type="match status" value="1"/>
</dbReference>
<dbReference type="PANTHER" id="PTHR45625:SF4">
    <property type="entry name" value="PEPTIDYLPROLYL ISOMERASE DOMAIN AND WD REPEAT-CONTAINING PROTEIN 1"/>
    <property type="match status" value="1"/>
</dbReference>
<dbReference type="InterPro" id="IPR044666">
    <property type="entry name" value="Cyclophilin_A-like"/>
</dbReference>